<accession>A0A1E4T8A6</accession>
<organism evidence="1 2">
    <name type="scientific">[Candida] arabinofermentans NRRL YB-2248</name>
    <dbReference type="NCBI Taxonomy" id="983967"/>
    <lineage>
        <taxon>Eukaryota</taxon>
        <taxon>Fungi</taxon>
        <taxon>Dikarya</taxon>
        <taxon>Ascomycota</taxon>
        <taxon>Saccharomycotina</taxon>
        <taxon>Pichiomycetes</taxon>
        <taxon>Pichiales</taxon>
        <taxon>Pichiaceae</taxon>
        <taxon>Ogataea</taxon>
        <taxon>Ogataea/Candida clade</taxon>
    </lineage>
</organism>
<reference evidence="2" key="1">
    <citation type="submission" date="2016-04" db="EMBL/GenBank/DDBJ databases">
        <title>Comparative genomics of biotechnologically important yeasts.</title>
        <authorList>
            <consortium name="DOE Joint Genome Institute"/>
            <person name="Riley R."/>
            <person name="Haridas S."/>
            <person name="Wolfe K.H."/>
            <person name="Lopes M.R."/>
            <person name="Hittinger C.T."/>
            <person name="Goker M."/>
            <person name="Salamov A."/>
            <person name="Wisecaver J."/>
            <person name="Long T.M."/>
            <person name="Aerts A.L."/>
            <person name="Barry K."/>
            <person name="Choi C."/>
            <person name="Clum A."/>
            <person name="Coughlan A.Y."/>
            <person name="Deshpande S."/>
            <person name="Douglass A.P."/>
            <person name="Hanson S.J."/>
            <person name="Klenk H.-P."/>
            <person name="Labutti K."/>
            <person name="Lapidus A."/>
            <person name="Lindquist E."/>
            <person name="Lipzen A."/>
            <person name="Meier-Kolthoff J.P."/>
            <person name="Ohm R.A."/>
            <person name="Otillar R.P."/>
            <person name="Pangilinan J."/>
            <person name="Peng Y."/>
            <person name="Rokas A."/>
            <person name="Rosa C.A."/>
            <person name="Scheuner C."/>
            <person name="Sibirny A.A."/>
            <person name="Slot J.C."/>
            <person name="Stielow J.B."/>
            <person name="Sun H."/>
            <person name="Kurtzman C.P."/>
            <person name="Blackwell M."/>
            <person name="Grigoriev I.V."/>
            <person name="Jeffries T.W."/>
        </authorList>
    </citation>
    <scope>NUCLEOTIDE SEQUENCE [LARGE SCALE GENOMIC DNA]</scope>
    <source>
        <strain evidence="2">NRRL YB-2248</strain>
    </source>
</reference>
<gene>
    <name evidence="1" type="ORF">CANARDRAFT_54348</name>
</gene>
<dbReference type="AlphaFoldDB" id="A0A1E4T8A6"/>
<dbReference type="Proteomes" id="UP000094801">
    <property type="component" value="Unassembled WGS sequence"/>
</dbReference>
<evidence type="ECO:0000313" key="2">
    <source>
        <dbReference type="Proteomes" id="UP000094801"/>
    </source>
</evidence>
<sequence>MCSSYNNIHLDLTTLNLSKLDPSLNNNIELLLSNAKKLDSLYSVSTSSSKVRSIRESTLKVCIKQKSIIQQFCLPTRDVKKIRHSKSDIQSLDDQTSYLKTAVYKEHMSSWPTVEKMQSWIV</sequence>
<name>A0A1E4T8A6_9ASCO</name>
<keyword evidence="2" id="KW-1185">Reference proteome</keyword>
<dbReference type="EMBL" id="KV453847">
    <property type="protein sequence ID" value="ODV87888.1"/>
    <property type="molecule type" value="Genomic_DNA"/>
</dbReference>
<proteinExistence type="predicted"/>
<protein>
    <submittedName>
        <fullName evidence="1">Uncharacterized protein</fullName>
    </submittedName>
</protein>
<evidence type="ECO:0000313" key="1">
    <source>
        <dbReference type="EMBL" id="ODV87888.1"/>
    </source>
</evidence>